<accession>A0AAJ4LUJ6</accession>
<protein>
    <submittedName>
        <fullName evidence="2">Uncharacterized protein</fullName>
    </submittedName>
</protein>
<feature type="coiled-coil region" evidence="1">
    <location>
        <begin position="60"/>
        <end position="87"/>
    </location>
</feature>
<gene>
    <name evidence="2" type="ORF">I3X05_16955</name>
</gene>
<evidence type="ECO:0000313" key="3">
    <source>
        <dbReference type="Proteomes" id="UP000594435"/>
    </source>
</evidence>
<organism evidence="2 3">
    <name type="scientific">Vibrio navarrensis</name>
    <dbReference type="NCBI Taxonomy" id="29495"/>
    <lineage>
        <taxon>Bacteria</taxon>
        <taxon>Pseudomonadati</taxon>
        <taxon>Pseudomonadota</taxon>
        <taxon>Gammaproteobacteria</taxon>
        <taxon>Vibrionales</taxon>
        <taxon>Vibrionaceae</taxon>
        <taxon>Vibrio</taxon>
    </lineage>
</organism>
<keyword evidence="1" id="KW-0175">Coiled coil</keyword>
<dbReference type="EMBL" id="CP065217">
    <property type="protein sequence ID" value="QPL53589.1"/>
    <property type="molecule type" value="Genomic_DNA"/>
</dbReference>
<evidence type="ECO:0000256" key="1">
    <source>
        <dbReference type="SAM" id="Coils"/>
    </source>
</evidence>
<sequence length="125" mass="14470">MDNNKNAIKIFLDSKNKTNLSNNLNDKIILKGNICDNEKEKLKERLIIKKNLENRKEDPSQRLKDKIESHQLKIGDLEAQINNIKSLFLQSIEITNIALSELRKVDLKKANEIEFSIALKKPTKM</sequence>
<reference evidence="2 3" key="1">
    <citation type="submission" date="2020-11" db="EMBL/GenBank/DDBJ databases">
        <title>Complete and Circularized Genome Assembly of a human isolate of Vibrio navarrensis biotype pommerensis with MiSeq and MinION Sequence Data.</title>
        <authorList>
            <person name="Schwartz K."/>
            <person name="Borowiak M."/>
            <person name="Deneke C."/>
            <person name="Balau V."/>
            <person name="Metelmann C."/>
            <person name="Strauch E."/>
        </authorList>
    </citation>
    <scope>NUCLEOTIDE SEQUENCE [LARGE SCALE GENOMIC DNA]</scope>
    <source>
        <strain evidence="2 3">20-VB00237</strain>
    </source>
</reference>
<name>A0AAJ4LUJ6_9VIBR</name>
<evidence type="ECO:0000313" key="2">
    <source>
        <dbReference type="EMBL" id="QPL53589.1"/>
    </source>
</evidence>
<dbReference type="Proteomes" id="UP000594435">
    <property type="component" value="Chromosome 1"/>
</dbReference>
<dbReference type="RefSeq" id="WP_148510669.1">
    <property type="nucleotide sequence ID" value="NZ_CP065217.1"/>
</dbReference>
<dbReference type="AlphaFoldDB" id="A0AAJ4LUJ6"/>
<proteinExistence type="predicted"/>